<comment type="similarity">
    <text evidence="2">Belongs to the peptidase S16 family.</text>
</comment>
<dbReference type="PROSITE" id="PS51786">
    <property type="entry name" value="LON_PROTEOLYTIC"/>
    <property type="match status" value="1"/>
</dbReference>
<name>D5VTB1_METIM</name>
<dbReference type="Gene3D" id="3.30.230.10">
    <property type="match status" value="1"/>
</dbReference>
<proteinExistence type="inferred from homology"/>
<dbReference type="GeneID" id="9132178"/>
<feature type="active site" evidence="2">
    <location>
        <position position="103"/>
    </location>
</feature>
<keyword evidence="6" id="KW-1185">Reference proteome</keyword>
<evidence type="ECO:0000259" key="4">
    <source>
        <dbReference type="PROSITE" id="PS51786"/>
    </source>
</evidence>
<evidence type="ECO:0000256" key="1">
    <source>
        <dbReference type="ARBA" id="ARBA00004127"/>
    </source>
</evidence>
<evidence type="ECO:0000256" key="2">
    <source>
        <dbReference type="PROSITE-ProRule" id="PRU01122"/>
    </source>
</evidence>
<dbReference type="Pfam" id="PF05362">
    <property type="entry name" value="Lon_C"/>
    <property type="match status" value="1"/>
</dbReference>
<dbReference type="RefSeq" id="WP_013100559.1">
    <property type="nucleotide sequence ID" value="NC_014122.1"/>
</dbReference>
<dbReference type="eggNOG" id="arCOG01937">
    <property type="taxonomic scope" value="Archaea"/>
</dbReference>
<feature type="active site" evidence="2">
    <location>
        <position position="146"/>
    </location>
</feature>
<dbReference type="SUPFAM" id="SSF54211">
    <property type="entry name" value="Ribosomal protein S5 domain 2-like"/>
    <property type="match status" value="1"/>
</dbReference>
<evidence type="ECO:0000313" key="6">
    <source>
        <dbReference type="Proteomes" id="UP000002061"/>
    </source>
</evidence>
<protein>
    <submittedName>
        <fullName evidence="5">Peptidase S16 lon domain protein</fullName>
    </submittedName>
</protein>
<dbReference type="OrthoDB" id="15525at2157"/>
<dbReference type="GO" id="GO:0005524">
    <property type="term" value="F:ATP binding"/>
    <property type="evidence" value="ECO:0007669"/>
    <property type="project" value="InterPro"/>
</dbReference>
<keyword evidence="3" id="KW-1133">Transmembrane helix</keyword>
<dbReference type="InterPro" id="IPR014721">
    <property type="entry name" value="Ribsml_uS5_D2-typ_fold_subgr"/>
</dbReference>
<feature type="transmembrane region" description="Helical" evidence="3">
    <location>
        <begin position="562"/>
        <end position="583"/>
    </location>
</feature>
<keyword evidence="2" id="KW-0720">Serine protease</keyword>
<dbReference type="EMBL" id="CP002009">
    <property type="protein sequence ID" value="ADG13814.1"/>
    <property type="molecule type" value="Genomic_DNA"/>
</dbReference>
<dbReference type="GO" id="GO:0030163">
    <property type="term" value="P:protein catabolic process"/>
    <property type="evidence" value="ECO:0007669"/>
    <property type="project" value="InterPro"/>
</dbReference>
<dbReference type="InterPro" id="IPR008269">
    <property type="entry name" value="Lon_proteolytic"/>
</dbReference>
<dbReference type="GO" id="GO:0004176">
    <property type="term" value="F:ATP-dependent peptidase activity"/>
    <property type="evidence" value="ECO:0007669"/>
    <property type="project" value="UniProtKB-UniRule"/>
</dbReference>
<dbReference type="KEGG" id="mif:Metin_1161"/>
<keyword evidence="2" id="KW-0378">Hydrolase</keyword>
<dbReference type="GO" id="GO:0012505">
    <property type="term" value="C:endomembrane system"/>
    <property type="evidence" value="ECO:0007669"/>
    <property type="project" value="UniProtKB-SubCell"/>
</dbReference>
<keyword evidence="3" id="KW-0812">Transmembrane</keyword>
<evidence type="ECO:0000256" key="3">
    <source>
        <dbReference type="SAM" id="Phobius"/>
    </source>
</evidence>
<dbReference type="PANTHER" id="PTHR10046">
    <property type="entry name" value="ATP DEPENDENT LON PROTEASE FAMILY MEMBER"/>
    <property type="match status" value="1"/>
</dbReference>
<dbReference type="GO" id="GO:0004252">
    <property type="term" value="F:serine-type endopeptidase activity"/>
    <property type="evidence" value="ECO:0007669"/>
    <property type="project" value="UniProtKB-UniRule"/>
</dbReference>
<dbReference type="STRING" id="573063.Metin_1161"/>
<accession>D5VTB1</accession>
<sequence>MKKYIVLLALLVLLSQSFAVLIKAPAVSETSTGYVGVPITIDIKVGKGSGNVYMDTLPLTQLDMQGSARIAYKVACEITGKNPNNYNVYISVRSDVPIVGGPSAGGTMTVGIVSELMNWSLNRNVMMTGMINPDGSIGPVGGILEKIEAAKKANCTIFLIPKGQRYVNYNGKIIDAVAYGKRLGVKVIEVSNIYQALKYFTGKDIEMKKYPQNPKVEEEYKKIMKNLADKILKESNEKYEEVKSEVESTLYPIGYQSIVLEKLKNAKALLNKANDEYLKGDYYSATSRAFNALIQLEYLDKLTKYLNGELELKDYLNEIETQLFKDKEKIYSKNLTYDNFEILLAARERIFEANNYLDLAWKSYYNGDFDSALYYGSFAKLRGDSAMWWLSLMNDSEGDIIDKNKVKYLAQQYLSFSETLTTYVETLFPSIDFSGAEEDIKDAKDAYENGDYLLTIAKCIDASVKAELPLVMIGNETTYIKEYARNKINLVEQYNIVPISALSYYEYANNLDDKITKALYYKYSSYYAQMDLDLIKLEKIKLPKTYEIHGNFLEVREYNNNLVNSVVTSIISVLIGFVGGYMFRKVKA</sequence>
<dbReference type="Proteomes" id="UP000002061">
    <property type="component" value="Chromosome"/>
</dbReference>
<keyword evidence="2" id="KW-0645">Protease</keyword>
<keyword evidence="3" id="KW-0472">Membrane</keyword>
<dbReference type="AlphaFoldDB" id="D5VTB1"/>
<dbReference type="InterPro" id="IPR027065">
    <property type="entry name" value="Lon_Prtase"/>
</dbReference>
<comment type="subcellular location">
    <subcellularLocation>
        <location evidence="1">Endomembrane system</location>
        <topology evidence="1">Multi-pass membrane protein</topology>
    </subcellularLocation>
</comment>
<dbReference type="GO" id="GO:0006508">
    <property type="term" value="P:proteolysis"/>
    <property type="evidence" value="ECO:0007669"/>
    <property type="project" value="UniProtKB-KW"/>
</dbReference>
<evidence type="ECO:0000313" key="5">
    <source>
        <dbReference type="EMBL" id="ADG13814.1"/>
    </source>
</evidence>
<reference evidence="5" key="1">
    <citation type="submission" date="2010-04" db="EMBL/GenBank/DDBJ databases">
        <title>Complete sequence of Methanocaldococcus infernus ME.</title>
        <authorList>
            <consortium name="US DOE Joint Genome Institute"/>
            <person name="Lucas S."/>
            <person name="Copeland A."/>
            <person name="Lapidus A."/>
            <person name="Cheng J.-F."/>
            <person name="Bruce D."/>
            <person name="Goodwin L."/>
            <person name="Pitluck S."/>
            <person name="Munk A.C."/>
            <person name="Detter J.C."/>
            <person name="Han C."/>
            <person name="Tapia R."/>
            <person name="Land M."/>
            <person name="Hauser L."/>
            <person name="Kyrpides N."/>
            <person name="Mikhailova N."/>
            <person name="Sieprawska-Lupa M."/>
            <person name="Whitman W.B."/>
            <person name="Woyke T."/>
        </authorList>
    </citation>
    <scope>NUCLEOTIDE SEQUENCE [LARGE SCALE GENOMIC DNA]</scope>
    <source>
        <strain evidence="5">ME</strain>
    </source>
</reference>
<dbReference type="HOGENOM" id="CLU_027628_0_0_2"/>
<organism evidence="5 6">
    <name type="scientific">Methanocaldococcus infernus (strain DSM 11812 / JCM 15783 / ME)</name>
    <dbReference type="NCBI Taxonomy" id="573063"/>
    <lineage>
        <taxon>Archaea</taxon>
        <taxon>Methanobacteriati</taxon>
        <taxon>Methanobacteriota</taxon>
        <taxon>Methanomada group</taxon>
        <taxon>Methanococci</taxon>
        <taxon>Methanococcales</taxon>
        <taxon>Methanocaldococcaceae</taxon>
        <taxon>Methanocaldococcus</taxon>
    </lineage>
</organism>
<dbReference type="InterPro" id="IPR020568">
    <property type="entry name" value="Ribosomal_Su5_D2-typ_SF"/>
</dbReference>
<dbReference type="MEROPS" id="S16.A12"/>
<gene>
    <name evidence="5" type="ordered locus">Metin_1161</name>
</gene>
<dbReference type="PRINTS" id="PR00830">
    <property type="entry name" value="ENDOLAPTASE"/>
</dbReference>
<feature type="domain" description="Lon proteolytic" evidence="4">
    <location>
        <begin position="18"/>
        <end position="203"/>
    </location>
</feature>